<evidence type="ECO:0000256" key="5">
    <source>
        <dbReference type="ARBA" id="ARBA00022989"/>
    </source>
</evidence>
<evidence type="ECO:0000256" key="1">
    <source>
        <dbReference type="ARBA" id="ARBA00004651"/>
    </source>
</evidence>
<dbReference type="PANTHER" id="PTHR30086">
    <property type="entry name" value="ARGININE EXPORTER PROTEIN ARGO"/>
    <property type="match status" value="1"/>
</dbReference>
<feature type="transmembrane region" description="Helical" evidence="7">
    <location>
        <begin position="6"/>
        <end position="29"/>
    </location>
</feature>
<name>A0A433SCT2_9BURK</name>
<feature type="transmembrane region" description="Helical" evidence="7">
    <location>
        <begin position="66"/>
        <end position="87"/>
    </location>
</feature>
<protein>
    <submittedName>
        <fullName evidence="8">Homoserine/homoserine lactone efflux protein</fullName>
    </submittedName>
</protein>
<dbReference type="Proteomes" id="UP000286947">
    <property type="component" value="Unassembled WGS sequence"/>
</dbReference>
<accession>A0A433SCT2</accession>
<keyword evidence="6 7" id="KW-0472">Membrane</keyword>
<organism evidence="8 9">
    <name type="scientific">Saezia sanguinis</name>
    <dbReference type="NCBI Taxonomy" id="1965230"/>
    <lineage>
        <taxon>Bacteria</taxon>
        <taxon>Pseudomonadati</taxon>
        <taxon>Pseudomonadota</taxon>
        <taxon>Betaproteobacteria</taxon>
        <taxon>Burkholderiales</taxon>
        <taxon>Saeziaceae</taxon>
        <taxon>Saezia</taxon>
    </lineage>
</organism>
<gene>
    <name evidence="8" type="primary">rhtB_2</name>
    <name evidence="8" type="ORF">CUZ56_01832</name>
</gene>
<dbReference type="Pfam" id="PF01810">
    <property type="entry name" value="LysE"/>
    <property type="match status" value="1"/>
</dbReference>
<evidence type="ECO:0000313" key="9">
    <source>
        <dbReference type="Proteomes" id="UP000286947"/>
    </source>
</evidence>
<evidence type="ECO:0000256" key="4">
    <source>
        <dbReference type="ARBA" id="ARBA00022692"/>
    </source>
</evidence>
<comment type="subcellular location">
    <subcellularLocation>
        <location evidence="1">Cell membrane</location>
        <topology evidence="1">Multi-pass membrane protein</topology>
    </subcellularLocation>
</comment>
<keyword evidence="5 7" id="KW-1133">Transmembrane helix</keyword>
<dbReference type="AlphaFoldDB" id="A0A433SCT2"/>
<reference evidence="8 9" key="1">
    <citation type="submission" date="2018-01" db="EMBL/GenBank/DDBJ databases">
        <title>Saezia sanguinis gen. nov., sp. nov., in the order Burkholderiales isolated from human blood.</title>
        <authorList>
            <person name="Medina-Pascual M.J."/>
            <person name="Valdezate S."/>
            <person name="Monzon S."/>
            <person name="Cuesta I."/>
            <person name="Carrasco G."/>
            <person name="Villalon P."/>
            <person name="Saez-Nieto J.A."/>
        </authorList>
    </citation>
    <scope>NUCLEOTIDE SEQUENCE [LARGE SCALE GENOMIC DNA]</scope>
    <source>
        <strain evidence="8 9">CNM695-12</strain>
    </source>
</reference>
<keyword evidence="9" id="KW-1185">Reference proteome</keyword>
<evidence type="ECO:0000256" key="6">
    <source>
        <dbReference type="ARBA" id="ARBA00023136"/>
    </source>
</evidence>
<sequence>MSIEFLLTTLLIVVSPGVGVIYTLAAGLAHGGRVSLAAALGCTLGIVPHLTAAMLGLAAVMHTSALVFNAVKYAGVVYLLYMAWGMLKGKGALSASSLQRPVAQQAAPSYRRVVGHGILANVLNPKLSVFFWHFCRSSLVCRTRTLYGAWRSYRVFLC</sequence>
<dbReference type="GO" id="GO:0005886">
    <property type="term" value="C:plasma membrane"/>
    <property type="evidence" value="ECO:0007669"/>
    <property type="project" value="UniProtKB-SubCell"/>
</dbReference>
<evidence type="ECO:0000256" key="7">
    <source>
        <dbReference type="SAM" id="Phobius"/>
    </source>
</evidence>
<dbReference type="EMBL" id="PQSP01000004">
    <property type="protein sequence ID" value="RUS66552.1"/>
    <property type="molecule type" value="Genomic_DNA"/>
</dbReference>
<comment type="caution">
    <text evidence="8">The sequence shown here is derived from an EMBL/GenBank/DDBJ whole genome shotgun (WGS) entry which is preliminary data.</text>
</comment>
<evidence type="ECO:0000256" key="3">
    <source>
        <dbReference type="ARBA" id="ARBA00022475"/>
    </source>
</evidence>
<keyword evidence="3" id="KW-1003">Cell membrane</keyword>
<evidence type="ECO:0000256" key="2">
    <source>
        <dbReference type="ARBA" id="ARBA00007928"/>
    </source>
</evidence>
<keyword evidence="4 7" id="KW-0812">Transmembrane</keyword>
<dbReference type="PANTHER" id="PTHR30086:SF14">
    <property type="entry name" value="HOMOSERINE_HOMOSERINE LACTONE EFFLUX PROTEIN"/>
    <property type="match status" value="1"/>
</dbReference>
<proteinExistence type="inferred from homology"/>
<dbReference type="InterPro" id="IPR001123">
    <property type="entry name" value="LeuE-type"/>
</dbReference>
<feature type="transmembrane region" description="Helical" evidence="7">
    <location>
        <begin position="36"/>
        <end position="60"/>
    </location>
</feature>
<comment type="similarity">
    <text evidence="2">Belongs to the Rht family.</text>
</comment>
<evidence type="ECO:0000313" key="8">
    <source>
        <dbReference type="EMBL" id="RUS66552.1"/>
    </source>
</evidence>
<dbReference type="GO" id="GO:0042970">
    <property type="term" value="F:homoserine transmembrane transporter activity"/>
    <property type="evidence" value="ECO:0007669"/>
    <property type="project" value="TreeGrafter"/>
</dbReference>